<reference evidence="2" key="1">
    <citation type="submission" date="2024-06" db="EMBL/GenBank/DDBJ databases">
        <title>Intestivirid acquisition increases across infancy in a wild primate population.</title>
        <authorList>
            <person name="Schneider-Creas I.A."/>
            <person name="Moya I.L."/>
            <person name="Chiou K.L."/>
            <person name="Baniel A."/>
            <person name="Azanaw Haile A."/>
            <person name="Kebede F."/>
            <person name="Abebe B."/>
            <person name="Snyder-Mackler N."/>
            <person name="Varsani A."/>
        </authorList>
    </citation>
    <scope>NUCLEOTIDE SEQUENCE</scope>
    <source>
        <strain evidence="2">Int_RNL_2018_1178_PEE</strain>
    </source>
</reference>
<evidence type="ECO:0000313" key="2">
    <source>
        <dbReference type="EMBL" id="XCO00212.1"/>
    </source>
</evidence>
<sequence length="314" mass="34314">MANNKEKNVAEGAQTATKKVRRGVSNKTQAVAQLKFHEKDAAQNGLFVGHLEEVRVDWSNNEDSKEFPSMSVPRLTIHFASNHPNVSEKRHVYQTLFPIPSNVNTIPGGTEEWKVNNVFNWIKHILDVFYLKGRELTEAEEAALSLPFDDTDDNGEYVVVDVEDVLAGYRAIFEAAASMLNGEFNLADGDTAKACYKTADGKFIPCWLKLLRHKKRKNDWINVTQNGDLGFDGFIGNGVVELLKKDVPPTVLRLDLAKESITPKETKKTPTIGAPGMAAPGMGGIMAGGPMGDMGGMYNPSADASAAANSDMPF</sequence>
<dbReference type="EMBL" id="PP965496">
    <property type="protein sequence ID" value="XCO00212.1"/>
    <property type="molecule type" value="Genomic_DNA"/>
</dbReference>
<accession>A0AAU8MI10</accession>
<evidence type="ECO:0000256" key="1">
    <source>
        <dbReference type="SAM" id="MobiDB-lite"/>
    </source>
</evidence>
<evidence type="ECO:0008006" key="3">
    <source>
        <dbReference type="Google" id="ProtNLM"/>
    </source>
</evidence>
<protein>
    <recommendedName>
        <fullName evidence="3">Coat protein</fullName>
    </recommendedName>
</protein>
<proteinExistence type="predicted"/>
<feature type="region of interest" description="Disordered" evidence="1">
    <location>
        <begin position="1"/>
        <end position="24"/>
    </location>
</feature>
<name>A0AAU8MI10_9CAUD</name>
<organism evidence="2">
    <name type="scientific">Geladintestivirus 6</name>
    <dbReference type="NCBI Taxonomy" id="3233138"/>
    <lineage>
        <taxon>Viruses</taxon>
        <taxon>Duplodnaviria</taxon>
        <taxon>Heunggongvirae</taxon>
        <taxon>Uroviricota</taxon>
        <taxon>Caudoviricetes</taxon>
        <taxon>Crassvirales</taxon>
    </lineage>
</organism>